<keyword evidence="1" id="KW-0808">Transferase</keyword>
<comment type="caution">
    <text evidence="1">The sequence shown here is derived from an EMBL/GenBank/DDBJ whole genome shotgun (WGS) entry which is preliminary data.</text>
</comment>
<dbReference type="SUPFAM" id="SSF56112">
    <property type="entry name" value="Protein kinase-like (PK-like)"/>
    <property type="match status" value="1"/>
</dbReference>
<name>W6N715_CLOTY</name>
<dbReference type="EMBL" id="CBXI010000019">
    <property type="protein sequence ID" value="CDL91109.1"/>
    <property type="molecule type" value="Genomic_DNA"/>
</dbReference>
<dbReference type="Proteomes" id="UP000019482">
    <property type="component" value="Unassembled WGS sequence"/>
</dbReference>
<dbReference type="RefSeq" id="WP_017751025.1">
    <property type="nucleotide sequence ID" value="NZ_CBXI010000019.1"/>
</dbReference>
<sequence>MSNKKCGYYIQLDDIAEKFLRIGQFLGEGHNGIVYLLPDDKVIKIFKDKKVCESEFNILKKTTKSKHFPQIYYHGSNYIVRSYARGVRLDYYIKENGLDYNAAYSIIELLKEFKKLGFTKLDIRCKDLYLDENFYLNVIDPKNNYSKHCIYPRHLMKGLNKLGVLGDFLDAVNSEYTEVYDDWSFRIKRYLKRGIK</sequence>
<keyword evidence="1" id="KW-0418">Kinase</keyword>
<dbReference type="GO" id="GO:0016301">
    <property type="term" value="F:kinase activity"/>
    <property type="evidence" value="ECO:0007669"/>
    <property type="project" value="UniProtKB-KW"/>
</dbReference>
<dbReference type="OrthoDB" id="1916806at2"/>
<keyword evidence="2" id="KW-1185">Reference proteome</keyword>
<protein>
    <submittedName>
        <fullName evidence="1">Serine/threonine kinase</fullName>
    </submittedName>
</protein>
<proteinExistence type="predicted"/>
<gene>
    <name evidence="1" type="ORF">CTDIVETGP_1179</name>
</gene>
<dbReference type="AlphaFoldDB" id="W6N715"/>
<evidence type="ECO:0000313" key="2">
    <source>
        <dbReference type="Proteomes" id="UP000019482"/>
    </source>
</evidence>
<accession>W6N715</accession>
<organism evidence="1 2">
    <name type="scientific">Clostridium tyrobutyricum DIVETGP</name>
    <dbReference type="NCBI Taxonomy" id="1408889"/>
    <lineage>
        <taxon>Bacteria</taxon>
        <taxon>Bacillati</taxon>
        <taxon>Bacillota</taxon>
        <taxon>Clostridia</taxon>
        <taxon>Eubacteriales</taxon>
        <taxon>Clostridiaceae</taxon>
        <taxon>Clostridium</taxon>
    </lineage>
</organism>
<reference evidence="1 2" key="1">
    <citation type="journal article" date="2015" name="Genome Announc.">
        <title>Draft Genome Sequence of Clostridium tyrobutyricum Strain DIVETGP, Isolated from Cow's Milk for Grana Padano Production.</title>
        <authorList>
            <person name="Soggiu A."/>
            <person name="Piras C."/>
            <person name="Gaiarsa S."/>
            <person name="Sassera D."/>
            <person name="Roncada P."/>
            <person name="Bendixen E."/>
            <person name="Brasca M."/>
            <person name="Bonizzi L."/>
        </authorList>
    </citation>
    <scope>NUCLEOTIDE SEQUENCE [LARGE SCALE GENOMIC DNA]</scope>
    <source>
        <strain evidence="1 2">DIVETGP</strain>
    </source>
</reference>
<evidence type="ECO:0000313" key="1">
    <source>
        <dbReference type="EMBL" id="CDL91109.1"/>
    </source>
</evidence>
<dbReference type="GeneID" id="29418770"/>
<dbReference type="InterPro" id="IPR011009">
    <property type="entry name" value="Kinase-like_dom_sf"/>
</dbReference>